<dbReference type="PANTHER" id="PTHR42852">
    <property type="entry name" value="THIOL:DISULFIDE INTERCHANGE PROTEIN DSBE"/>
    <property type="match status" value="1"/>
</dbReference>
<evidence type="ECO:0000313" key="4">
    <source>
        <dbReference type="Proteomes" id="UP000199021"/>
    </source>
</evidence>
<feature type="chain" id="PRO_5011559868" evidence="1">
    <location>
        <begin position="20"/>
        <end position="522"/>
    </location>
</feature>
<dbReference type="EMBL" id="FOFB01000002">
    <property type="protein sequence ID" value="SEP80724.1"/>
    <property type="molecule type" value="Genomic_DNA"/>
</dbReference>
<accession>A0A1H9AVC1</accession>
<dbReference type="STRING" id="478744.SAMN05444359_102242"/>
<dbReference type="Proteomes" id="UP000199021">
    <property type="component" value="Unassembled WGS sequence"/>
</dbReference>
<protein>
    <submittedName>
        <fullName evidence="3">Thiol-disulfide isomerase or thioredoxin</fullName>
    </submittedName>
</protein>
<dbReference type="Gene3D" id="3.40.30.10">
    <property type="entry name" value="Glutaredoxin"/>
    <property type="match status" value="1"/>
</dbReference>
<feature type="domain" description="Thioredoxin" evidence="2">
    <location>
        <begin position="373"/>
        <end position="522"/>
    </location>
</feature>
<dbReference type="InParanoid" id="A0A1H9AVC1"/>
<dbReference type="InterPro" id="IPR050553">
    <property type="entry name" value="Thioredoxin_ResA/DsbE_sf"/>
</dbReference>
<dbReference type="PANTHER" id="PTHR42852:SF13">
    <property type="entry name" value="PROTEIN DIPZ"/>
    <property type="match status" value="1"/>
</dbReference>
<dbReference type="Pfam" id="PF13905">
    <property type="entry name" value="Thioredoxin_8"/>
    <property type="match status" value="1"/>
</dbReference>
<evidence type="ECO:0000313" key="3">
    <source>
        <dbReference type="EMBL" id="SEP80724.1"/>
    </source>
</evidence>
<keyword evidence="3" id="KW-0413">Isomerase</keyword>
<dbReference type="CDD" id="cd02966">
    <property type="entry name" value="TlpA_like_family"/>
    <property type="match status" value="1"/>
</dbReference>
<dbReference type="OrthoDB" id="6399635at2"/>
<dbReference type="InterPro" id="IPR036249">
    <property type="entry name" value="Thioredoxin-like_sf"/>
</dbReference>
<dbReference type="InterPro" id="IPR012336">
    <property type="entry name" value="Thioredoxin-like_fold"/>
</dbReference>
<gene>
    <name evidence="3" type="ORF">SAMN05444359_102242</name>
</gene>
<dbReference type="AlphaFoldDB" id="A0A1H9AVC1"/>
<evidence type="ECO:0000259" key="2">
    <source>
        <dbReference type="PROSITE" id="PS51352"/>
    </source>
</evidence>
<dbReference type="InterPro" id="IPR013766">
    <property type="entry name" value="Thioredoxin_domain"/>
</dbReference>
<evidence type="ECO:0000256" key="1">
    <source>
        <dbReference type="SAM" id="SignalP"/>
    </source>
</evidence>
<dbReference type="RefSeq" id="WP_139211748.1">
    <property type="nucleotide sequence ID" value="NZ_FOFB01000002.1"/>
</dbReference>
<feature type="signal peptide" evidence="1">
    <location>
        <begin position="1"/>
        <end position="19"/>
    </location>
</feature>
<keyword evidence="4" id="KW-1185">Reference proteome</keyword>
<dbReference type="SUPFAM" id="SSF52833">
    <property type="entry name" value="Thioredoxin-like"/>
    <property type="match status" value="1"/>
</dbReference>
<dbReference type="GO" id="GO:0016853">
    <property type="term" value="F:isomerase activity"/>
    <property type="evidence" value="ECO:0007669"/>
    <property type="project" value="UniProtKB-KW"/>
</dbReference>
<dbReference type="PROSITE" id="PS51352">
    <property type="entry name" value="THIOREDOXIN_2"/>
    <property type="match status" value="1"/>
</dbReference>
<reference evidence="4" key="1">
    <citation type="submission" date="2016-10" db="EMBL/GenBank/DDBJ databases">
        <authorList>
            <person name="Varghese N."/>
            <person name="Submissions S."/>
        </authorList>
    </citation>
    <scope>NUCLEOTIDE SEQUENCE [LARGE SCALE GENOMIC DNA]</scope>
    <source>
        <strain evidence="4">DSM 24740</strain>
    </source>
</reference>
<sequence>MRFLYLLVCILLYVGNSFAQTSTTMPSPHHPEFNDYYLNPENRATITGKVLNLPDSVDREKLIGYAAVAMSSEDQEQLTASVAKDGTFYIELPQSVPLQEVWFWMGKQFYSALNVRSTVHVEMDYAALAADDGAQWTHPAVVFSGPDAELCMTRGKQIATENTSGIDFISIMMDRKSSTLQKLSKLDSIHTLLIALDDEVLEGRSQETSAIVRNERMTEYLSQMSVLYWNEPMPDDLLQKYLSHSPLAVSNRSRDFYSHFTMSQLMESRRAVAKELDITNMEAFNHPLSIEKFLVKIDNDYSPTRADLMKIYPEAKDPILHTSMLKTTLATMTVPWSKASVARRLAALQAEVDQLAKSLSGKVTIIDKKELGKALGHLEFEADLYKSNATSGQELLDQVRGGFPGKAIYLDLWAVWCAPCIQQLPFSKKAHEAAGDLPIEFVYLCTESGGNEEQWQNLIAGHQVPGTHLFVPEAPHNELLKLLLGRGYPTYVLIKPDGTVVHDVPRPSELDREKLERLLEGE</sequence>
<organism evidence="3 4">
    <name type="scientific">Neolewinella agarilytica</name>
    <dbReference type="NCBI Taxonomy" id="478744"/>
    <lineage>
        <taxon>Bacteria</taxon>
        <taxon>Pseudomonadati</taxon>
        <taxon>Bacteroidota</taxon>
        <taxon>Saprospiria</taxon>
        <taxon>Saprospirales</taxon>
        <taxon>Lewinellaceae</taxon>
        <taxon>Neolewinella</taxon>
    </lineage>
</organism>
<keyword evidence="1" id="KW-0732">Signal</keyword>
<name>A0A1H9AVC1_9BACT</name>
<proteinExistence type="predicted"/>